<keyword evidence="2" id="KW-1185">Reference proteome</keyword>
<dbReference type="Proteomes" id="UP000789390">
    <property type="component" value="Unassembled WGS sequence"/>
</dbReference>
<dbReference type="OrthoDB" id="6395306at2759"/>
<protein>
    <submittedName>
        <fullName evidence="1">Uncharacterized protein</fullName>
    </submittedName>
</protein>
<reference evidence="1" key="1">
    <citation type="submission" date="2021-11" db="EMBL/GenBank/DDBJ databases">
        <authorList>
            <person name="Schell T."/>
        </authorList>
    </citation>
    <scope>NUCLEOTIDE SEQUENCE</scope>
    <source>
        <strain evidence="1">M5</strain>
    </source>
</reference>
<evidence type="ECO:0000313" key="2">
    <source>
        <dbReference type="Proteomes" id="UP000789390"/>
    </source>
</evidence>
<proteinExistence type="predicted"/>
<sequence>MYSTPFRTPLAQIQRSKVVTPGGSSFAVPKKMAKVGKDLDESVLMSGSSNLPKLSESYDIENCIHMAVMERVDTFLEGFKNKLAQSLLANCFGRNFSNGNSAYNSSHVKACRSEFNGLNLTSALAGNNTLTSAIDSRRSSVRLAEKRMTLLDANDSRLTISTLRRSSTVKKVFKRAPALPLTTSEGNSKSKSSNIAYRKDFLYFLNHASQSQIQKLPSAGPKAGHNIITFRNLNGMLKDFETLKMIVILNN</sequence>
<gene>
    <name evidence="1" type="ORF">DGAL_LOCUS2782</name>
</gene>
<dbReference type="EMBL" id="CAKKLH010000038">
    <property type="protein sequence ID" value="CAH0100525.1"/>
    <property type="molecule type" value="Genomic_DNA"/>
</dbReference>
<evidence type="ECO:0000313" key="1">
    <source>
        <dbReference type="EMBL" id="CAH0100525.1"/>
    </source>
</evidence>
<organism evidence="1 2">
    <name type="scientific">Daphnia galeata</name>
    <dbReference type="NCBI Taxonomy" id="27404"/>
    <lineage>
        <taxon>Eukaryota</taxon>
        <taxon>Metazoa</taxon>
        <taxon>Ecdysozoa</taxon>
        <taxon>Arthropoda</taxon>
        <taxon>Crustacea</taxon>
        <taxon>Branchiopoda</taxon>
        <taxon>Diplostraca</taxon>
        <taxon>Cladocera</taxon>
        <taxon>Anomopoda</taxon>
        <taxon>Daphniidae</taxon>
        <taxon>Daphnia</taxon>
    </lineage>
</organism>
<dbReference type="SUPFAM" id="SSF47781">
    <property type="entry name" value="RuvA domain 2-like"/>
    <property type="match status" value="1"/>
</dbReference>
<name>A0A8J2RPT3_9CRUS</name>
<dbReference type="Gene3D" id="1.10.150.280">
    <property type="entry name" value="AF1531-like domain"/>
    <property type="match status" value="1"/>
</dbReference>
<dbReference type="AlphaFoldDB" id="A0A8J2RPT3"/>
<dbReference type="InterPro" id="IPR010994">
    <property type="entry name" value="RuvA_2-like"/>
</dbReference>
<comment type="caution">
    <text evidence="1">The sequence shown here is derived from an EMBL/GenBank/DDBJ whole genome shotgun (WGS) entry which is preliminary data.</text>
</comment>
<accession>A0A8J2RPT3</accession>